<evidence type="ECO:0000313" key="2">
    <source>
        <dbReference type="Proteomes" id="UP001268036"/>
    </source>
</evidence>
<evidence type="ECO:0000313" key="1">
    <source>
        <dbReference type="EMBL" id="MDR6232647.1"/>
    </source>
</evidence>
<gene>
    <name evidence="1" type="ORF">QE440_000388</name>
</gene>
<reference evidence="1" key="1">
    <citation type="submission" date="2023-08" db="EMBL/GenBank/DDBJ databases">
        <title>Functional and genomic diversity of the sorghum phyllosphere microbiome.</title>
        <authorList>
            <person name="Shade A."/>
        </authorList>
    </citation>
    <scope>NUCLEOTIDE SEQUENCE</scope>
    <source>
        <strain evidence="1">SORGH_AS_0201</strain>
    </source>
</reference>
<dbReference type="RefSeq" id="WP_309754556.1">
    <property type="nucleotide sequence ID" value="NZ_JAVJAF010000001.1"/>
</dbReference>
<dbReference type="EMBL" id="JAVJAF010000001">
    <property type="protein sequence ID" value="MDR6232647.1"/>
    <property type="molecule type" value="Genomic_DNA"/>
</dbReference>
<proteinExistence type="predicted"/>
<dbReference type="Proteomes" id="UP001268036">
    <property type="component" value="Unassembled WGS sequence"/>
</dbReference>
<accession>A0AAJ2EUI9</accession>
<comment type="caution">
    <text evidence="1">The sequence shown here is derived from an EMBL/GenBank/DDBJ whole genome shotgun (WGS) entry which is preliminary data.</text>
</comment>
<organism evidence="1 2">
    <name type="scientific">Pseudomonas oryzihabitans</name>
    <dbReference type="NCBI Taxonomy" id="47885"/>
    <lineage>
        <taxon>Bacteria</taxon>
        <taxon>Pseudomonadati</taxon>
        <taxon>Pseudomonadota</taxon>
        <taxon>Gammaproteobacteria</taxon>
        <taxon>Pseudomonadales</taxon>
        <taxon>Pseudomonadaceae</taxon>
        <taxon>Pseudomonas</taxon>
    </lineage>
</organism>
<protein>
    <submittedName>
        <fullName evidence="1">Uncharacterized protein</fullName>
    </submittedName>
</protein>
<name>A0AAJ2EUI9_9PSED</name>
<dbReference type="AlphaFoldDB" id="A0AAJ2EUI9"/>
<sequence length="137" mass="15877">MKFSAETEVVSLLRDFLKAKGFETAEEVSSMGQSIDLVGKKNRWIYAFEAKRDNWKRGLAQCKPHELIADYVCLAMGSNSIPMKLMQEVESLGYGLVWCNPRDKTCQWVYQPKINRKTWKPQKQLLIKSLKEQSQCQ</sequence>